<evidence type="ECO:0000256" key="7">
    <source>
        <dbReference type="ARBA" id="ARBA00023136"/>
    </source>
</evidence>
<dbReference type="SUPFAM" id="SSF56176">
    <property type="entry name" value="FAD-binding/transporter-associated domain-like"/>
    <property type="match status" value="1"/>
</dbReference>
<evidence type="ECO:0000256" key="5">
    <source>
        <dbReference type="ARBA" id="ARBA00022989"/>
    </source>
</evidence>
<comment type="subcellular location">
    <subcellularLocation>
        <location evidence="1">Cell membrane</location>
        <topology evidence="1">Multi-pass membrane protein</topology>
    </subcellularLocation>
</comment>
<feature type="domain" description="CBS" evidence="10">
    <location>
        <begin position="284"/>
        <end position="345"/>
    </location>
</feature>
<evidence type="ECO:0000256" key="4">
    <source>
        <dbReference type="ARBA" id="ARBA00022737"/>
    </source>
</evidence>
<evidence type="ECO:0000313" key="12">
    <source>
        <dbReference type="EMBL" id="ADC47802.1"/>
    </source>
</evidence>
<dbReference type="Proteomes" id="UP000008680">
    <property type="component" value="Chromosome"/>
</dbReference>
<dbReference type="HOGENOM" id="CLU_015237_4_0_2"/>
<keyword evidence="13" id="KW-1185">Reference proteome</keyword>
<dbReference type="InterPro" id="IPR002550">
    <property type="entry name" value="CNNM"/>
</dbReference>
<evidence type="ECO:0000313" key="13">
    <source>
        <dbReference type="Proteomes" id="UP000008680"/>
    </source>
</evidence>
<dbReference type="Pfam" id="PF03471">
    <property type="entry name" value="CorC_HlyC"/>
    <property type="match status" value="1"/>
</dbReference>
<dbReference type="Gene3D" id="3.30.465.10">
    <property type="match status" value="1"/>
</dbReference>
<dbReference type="Pfam" id="PF01595">
    <property type="entry name" value="CNNM"/>
    <property type="match status" value="1"/>
</dbReference>
<dbReference type="InterPro" id="IPR036318">
    <property type="entry name" value="FAD-bd_PCMH-like_sf"/>
</dbReference>
<dbReference type="InterPro" id="IPR044751">
    <property type="entry name" value="Ion_transp-like_CBS"/>
</dbReference>
<feature type="transmembrane region" description="Helical" evidence="9">
    <location>
        <begin position="103"/>
        <end position="122"/>
    </location>
</feature>
<accession>D3E078</accession>
<dbReference type="SMART" id="SM01091">
    <property type="entry name" value="CorC_HlyC"/>
    <property type="match status" value="1"/>
</dbReference>
<gene>
    <name evidence="12" type="ordered locus">mru_1952</name>
</gene>
<evidence type="ECO:0000256" key="6">
    <source>
        <dbReference type="ARBA" id="ARBA00023122"/>
    </source>
</evidence>
<organism evidence="12 13">
    <name type="scientific">Methanobrevibacter ruminantium (strain ATCC 35063 / DSM 1093 / JCM 13430 / OCM 146 / M1)</name>
    <name type="common">Methanobacterium ruminantium</name>
    <dbReference type="NCBI Taxonomy" id="634498"/>
    <lineage>
        <taxon>Archaea</taxon>
        <taxon>Methanobacteriati</taxon>
        <taxon>Methanobacteriota</taxon>
        <taxon>Methanomada group</taxon>
        <taxon>Methanobacteria</taxon>
        <taxon>Methanobacteriales</taxon>
        <taxon>Methanobacteriaceae</taxon>
        <taxon>Methanobrevibacter</taxon>
    </lineage>
</organism>
<keyword evidence="2" id="KW-1003">Cell membrane</keyword>
<dbReference type="GeneID" id="8771622"/>
<dbReference type="InterPro" id="IPR051676">
    <property type="entry name" value="UPF0053_domain"/>
</dbReference>
<evidence type="ECO:0000259" key="10">
    <source>
        <dbReference type="PROSITE" id="PS51371"/>
    </source>
</evidence>
<evidence type="ECO:0000256" key="1">
    <source>
        <dbReference type="ARBA" id="ARBA00004651"/>
    </source>
</evidence>
<feature type="transmembrane region" description="Helical" evidence="9">
    <location>
        <begin position="64"/>
        <end position="83"/>
    </location>
</feature>
<keyword evidence="3 9" id="KW-0812">Transmembrane</keyword>
<dbReference type="PANTHER" id="PTHR43099">
    <property type="entry name" value="UPF0053 PROTEIN YRKA"/>
    <property type="match status" value="1"/>
</dbReference>
<dbReference type="InterPro" id="IPR046342">
    <property type="entry name" value="CBS_dom_sf"/>
</dbReference>
<evidence type="ECO:0000256" key="3">
    <source>
        <dbReference type="ARBA" id="ARBA00022692"/>
    </source>
</evidence>
<dbReference type="Gene3D" id="3.10.580.10">
    <property type="entry name" value="CBS-domain"/>
    <property type="match status" value="1"/>
</dbReference>
<dbReference type="EMBL" id="CP001719">
    <property type="protein sequence ID" value="ADC47802.1"/>
    <property type="molecule type" value="Genomic_DNA"/>
</dbReference>
<feature type="domain" description="CBS" evidence="10">
    <location>
        <begin position="220"/>
        <end position="279"/>
    </location>
</feature>
<keyword evidence="6 8" id="KW-0129">CBS domain</keyword>
<dbReference type="InterPro" id="IPR000644">
    <property type="entry name" value="CBS_dom"/>
</dbReference>
<dbReference type="KEGG" id="mru:mru_1952"/>
<dbReference type="PATRIC" id="fig|634498.28.peg.1952"/>
<dbReference type="InterPro" id="IPR016169">
    <property type="entry name" value="FAD-bd_PCMH_sub2"/>
</dbReference>
<dbReference type="PROSITE" id="PS51846">
    <property type="entry name" value="CNNM"/>
    <property type="match status" value="1"/>
</dbReference>
<protein>
    <submittedName>
        <fullName evidence="12">CBS domain-containing protein</fullName>
    </submittedName>
</protein>
<name>D3E078_METRM</name>
<reference evidence="12 13" key="1">
    <citation type="journal article" date="2010" name="PLoS ONE">
        <title>The genome sequence of the rumen methanogen Methanobrevibacter ruminantium reveals new possibilities for controlling ruminant methane emissions.</title>
        <authorList>
            <person name="Leahy S.C."/>
            <person name="Kelly W.J."/>
            <person name="Altermann E."/>
            <person name="Ronimus R.S."/>
            <person name="Yeoman C.J."/>
            <person name="Pacheco D.M."/>
            <person name="Li D."/>
            <person name="Kong Z."/>
            <person name="McTavish S."/>
            <person name="Sang C."/>
            <person name="Lambie S.C."/>
            <person name="Janssen P.H."/>
            <person name="Dey D."/>
            <person name="Attwood G.T."/>
        </authorList>
    </citation>
    <scope>NUCLEOTIDE SEQUENCE [LARGE SCALE GENOMIC DNA]</scope>
    <source>
        <strain evidence="13">ATCC 35063 / DSM 1093 / JCM 13430 / OCM 146 / M1</strain>
    </source>
</reference>
<dbReference type="CDD" id="cd04590">
    <property type="entry name" value="CBS_pair_CorC_HlyC_assoc"/>
    <property type="match status" value="1"/>
</dbReference>
<dbReference type="GO" id="GO:0050660">
    <property type="term" value="F:flavin adenine dinucleotide binding"/>
    <property type="evidence" value="ECO:0007669"/>
    <property type="project" value="InterPro"/>
</dbReference>
<dbReference type="InterPro" id="IPR005170">
    <property type="entry name" value="Transptr-assoc_dom"/>
</dbReference>
<feature type="domain" description="CNNM transmembrane" evidence="11">
    <location>
        <begin position="4"/>
        <end position="201"/>
    </location>
</feature>
<sequence>MEMDSIIIISEILIIIILIVLNGLFSLAEIAVVSARRIRMQKIADDGDKRALLVLDSMDHTSEFLSTVQVGITFTAIITGALGGTTFSEPLGNYLSQFIPYSYQISFIIVILLTSYFTILVGEIVPKRMALNDPEGYALSTAKFMQISSIICKPIVKLLDSSTNLALRIVGPSPKEDVVTEEEVKLLIEEGIEDGTIAEEEEDIIKRVFRLDDQKVDMIMTPRNEIIWLDLEDEIEINKAKIIASKRSIFPVADAELDDFIGVVQAKDLLSKIFEGEDVDIRANVKSPLVVPENMLSMDLLKEFKENREYVHMVLVVDEFGSVVGLITLNDLLEGIVGDIPGIDEEDDPKAVERKDHTWLIDGRFSIEDFKDLFEIEKEMPNEVEDGYTTIAGFILSHAGKIPETGEIFHEDKFTFEIVDMDGNHIDKILVTINEEDSDKLDLESKED</sequence>
<dbReference type="AlphaFoldDB" id="D3E078"/>
<dbReference type="PANTHER" id="PTHR43099:SF5">
    <property type="entry name" value="HLYC_CORC FAMILY TRANSPORTER"/>
    <property type="match status" value="1"/>
</dbReference>
<keyword evidence="4" id="KW-0677">Repeat</keyword>
<keyword evidence="7 9" id="KW-0472">Membrane</keyword>
<evidence type="ECO:0000256" key="8">
    <source>
        <dbReference type="PROSITE-ProRule" id="PRU00703"/>
    </source>
</evidence>
<dbReference type="GO" id="GO:0005886">
    <property type="term" value="C:plasma membrane"/>
    <property type="evidence" value="ECO:0007669"/>
    <property type="project" value="UniProtKB-SubCell"/>
</dbReference>
<evidence type="ECO:0000259" key="11">
    <source>
        <dbReference type="PROSITE" id="PS51846"/>
    </source>
</evidence>
<evidence type="ECO:0000256" key="9">
    <source>
        <dbReference type="SAM" id="Phobius"/>
    </source>
</evidence>
<dbReference type="STRING" id="634498.mru_1952"/>
<dbReference type="SUPFAM" id="SSF54631">
    <property type="entry name" value="CBS-domain pair"/>
    <property type="match status" value="1"/>
</dbReference>
<dbReference type="PROSITE" id="PS51371">
    <property type="entry name" value="CBS"/>
    <property type="match status" value="2"/>
</dbReference>
<dbReference type="eggNOG" id="arCOG00626">
    <property type="taxonomic scope" value="Archaea"/>
</dbReference>
<keyword evidence="5 9" id="KW-1133">Transmembrane helix</keyword>
<dbReference type="Pfam" id="PF00571">
    <property type="entry name" value="CBS"/>
    <property type="match status" value="1"/>
</dbReference>
<dbReference type="RefSeq" id="WP_012956750.1">
    <property type="nucleotide sequence ID" value="NC_013790.1"/>
</dbReference>
<evidence type="ECO:0000256" key="2">
    <source>
        <dbReference type="ARBA" id="ARBA00022475"/>
    </source>
</evidence>
<feature type="transmembrane region" description="Helical" evidence="9">
    <location>
        <begin position="6"/>
        <end position="32"/>
    </location>
</feature>
<proteinExistence type="predicted"/>